<keyword evidence="4 6" id="KW-1133">Transmembrane helix</keyword>
<feature type="transmembrane region" description="Helical" evidence="6">
    <location>
        <begin position="242"/>
        <end position="264"/>
    </location>
</feature>
<reference evidence="7 8" key="1">
    <citation type="submission" date="2023-03" db="EMBL/GenBank/DDBJ databases">
        <title>Complete genome sequence of Tepidibacter sp. SWIR-1, isolated from a deep-sea hydrothermal vent.</title>
        <authorList>
            <person name="Li X."/>
        </authorList>
    </citation>
    <scope>NUCLEOTIDE SEQUENCE [LARGE SCALE GENOMIC DNA]</scope>
    <source>
        <strain evidence="7 8">SWIR-1</strain>
    </source>
</reference>
<dbReference type="InterPro" id="IPR014227">
    <property type="entry name" value="YtvI-like"/>
</dbReference>
<dbReference type="PANTHER" id="PTHR21716:SF68">
    <property type="entry name" value="TRANSPORT PROTEIN YTVI-RELATED"/>
    <property type="match status" value="1"/>
</dbReference>
<evidence type="ECO:0000313" key="7">
    <source>
        <dbReference type="EMBL" id="WFD11348.1"/>
    </source>
</evidence>
<dbReference type="NCBIfam" id="TIGR02872">
    <property type="entry name" value="spore_ytvI"/>
    <property type="match status" value="1"/>
</dbReference>
<evidence type="ECO:0000256" key="1">
    <source>
        <dbReference type="ARBA" id="ARBA00004141"/>
    </source>
</evidence>
<protein>
    <submittedName>
        <fullName evidence="7">Sporulation integral membrane protein YtvI</fullName>
    </submittedName>
</protein>
<keyword evidence="5 6" id="KW-0472">Membrane</keyword>
<evidence type="ECO:0000256" key="4">
    <source>
        <dbReference type="ARBA" id="ARBA00022989"/>
    </source>
</evidence>
<comment type="subcellular location">
    <subcellularLocation>
        <location evidence="1">Membrane</location>
        <topology evidence="1">Multi-pass membrane protein</topology>
    </subcellularLocation>
</comment>
<feature type="transmembrane region" description="Helical" evidence="6">
    <location>
        <begin position="276"/>
        <end position="293"/>
    </location>
</feature>
<evidence type="ECO:0000256" key="5">
    <source>
        <dbReference type="ARBA" id="ARBA00023136"/>
    </source>
</evidence>
<organism evidence="7 8">
    <name type="scientific">Tepidibacter hydrothermalis</name>
    <dbReference type="NCBI Taxonomy" id="3036126"/>
    <lineage>
        <taxon>Bacteria</taxon>
        <taxon>Bacillati</taxon>
        <taxon>Bacillota</taxon>
        <taxon>Clostridia</taxon>
        <taxon>Peptostreptococcales</taxon>
        <taxon>Peptostreptococcaceae</taxon>
        <taxon>Tepidibacter</taxon>
    </lineage>
</organism>
<feature type="transmembrane region" description="Helical" evidence="6">
    <location>
        <begin position="154"/>
        <end position="177"/>
    </location>
</feature>
<proteinExistence type="inferred from homology"/>
<feature type="transmembrane region" description="Helical" evidence="6">
    <location>
        <begin position="67"/>
        <end position="86"/>
    </location>
</feature>
<evidence type="ECO:0000313" key="8">
    <source>
        <dbReference type="Proteomes" id="UP001222800"/>
    </source>
</evidence>
<dbReference type="Proteomes" id="UP001222800">
    <property type="component" value="Chromosome"/>
</dbReference>
<sequence>MFDKCFIQNVKKLFVFTLIYTLIFIVFSMTISYTYPFILAFTIAVLIKPCTDYLYEKIHLKKGISAILLSAFIFIVMSLVCTFIIFNVKIESKDILNSIDDFNELYNNVGNQMNKLNIFYEKFDPQIVKTVQTQISSNIHNIFEGVLNIINKGIQMLIGVPLLLVVAFVVLFSLYFFDKDMEKMKNKFLSFFCDDGKEKAIKMLTEMNHMMFGYLKAYIILVGITFVCTLIGFWILKIRYTLIISVLVAILDIIPVLGIGFIYIPMVIFYIVKKQYFIGIGIMALFIIITIMIELIEPKVISESVGIHPMTALAIIFIGLASYGVLGMLYLMFYVVLYRIFKKVNII</sequence>
<feature type="transmembrane region" description="Helical" evidence="6">
    <location>
        <begin position="313"/>
        <end position="337"/>
    </location>
</feature>
<keyword evidence="8" id="KW-1185">Reference proteome</keyword>
<feature type="transmembrane region" description="Helical" evidence="6">
    <location>
        <begin position="12"/>
        <end position="31"/>
    </location>
</feature>
<dbReference type="RefSeq" id="WP_277733372.1">
    <property type="nucleotide sequence ID" value="NZ_CP120733.1"/>
</dbReference>
<comment type="similarity">
    <text evidence="2">Belongs to the autoinducer-2 exporter (AI-2E) (TC 2.A.86) family.</text>
</comment>
<accession>A0ABY8EEH0</accession>
<dbReference type="InterPro" id="IPR002549">
    <property type="entry name" value="AI-2E-like"/>
</dbReference>
<evidence type="ECO:0000256" key="6">
    <source>
        <dbReference type="SAM" id="Phobius"/>
    </source>
</evidence>
<dbReference type="PANTHER" id="PTHR21716">
    <property type="entry name" value="TRANSMEMBRANE PROTEIN"/>
    <property type="match status" value="1"/>
</dbReference>
<dbReference type="Pfam" id="PF01594">
    <property type="entry name" value="AI-2E_transport"/>
    <property type="match status" value="1"/>
</dbReference>
<gene>
    <name evidence="7" type="primary">ytvI</name>
    <name evidence="7" type="ORF">P4S50_04530</name>
</gene>
<dbReference type="EMBL" id="CP120733">
    <property type="protein sequence ID" value="WFD11348.1"/>
    <property type="molecule type" value="Genomic_DNA"/>
</dbReference>
<evidence type="ECO:0000256" key="3">
    <source>
        <dbReference type="ARBA" id="ARBA00022692"/>
    </source>
</evidence>
<keyword evidence="3 6" id="KW-0812">Transmembrane</keyword>
<evidence type="ECO:0000256" key="2">
    <source>
        <dbReference type="ARBA" id="ARBA00009773"/>
    </source>
</evidence>
<name>A0ABY8EEH0_9FIRM</name>
<feature type="transmembrane region" description="Helical" evidence="6">
    <location>
        <begin position="217"/>
        <end position="236"/>
    </location>
</feature>